<keyword evidence="3" id="KW-0067">ATP-binding</keyword>
<dbReference type="GO" id="GO:0016874">
    <property type="term" value="F:ligase activity"/>
    <property type="evidence" value="ECO:0007669"/>
    <property type="project" value="UniProtKB-KW"/>
</dbReference>
<keyword evidence="7" id="KW-1185">Reference proteome</keyword>
<dbReference type="InterPro" id="IPR051046">
    <property type="entry name" value="MurCDEF_CellWall_CoF430Synth"/>
</dbReference>
<reference evidence="6 7" key="1">
    <citation type="submission" date="2023-06" db="EMBL/GenBank/DDBJ databases">
        <title>Sporosarcina sp. nov., isolated from Korean traditional fermented seafood 'Jeotgal'.</title>
        <authorList>
            <person name="Yang A.I."/>
            <person name="Shin N.-R."/>
        </authorList>
    </citation>
    <scope>NUCLEOTIDE SEQUENCE [LARGE SCALE GENOMIC DNA]</scope>
    <source>
        <strain evidence="6 7">KCTC13119</strain>
    </source>
</reference>
<dbReference type="Gene3D" id="3.40.1190.10">
    <property type="entry name" value="Mur-like, catalytic domain"/>
    <property type="match status" value="1"/>
</dbReference>
<evidence type="ECO:0000313" key="7">
    <source>
        <dbReference type="Proteomes" id="UP001282284"/>
    </source>
</evidence>
<proteinExistence type="predicted"/>
<dbReference type="Pfam" id="PF02875">
    <property type="entry name" value="Mur_ligase_C"/>
    <property type="match status" value="1"/>
</dbReference>
<dbReference type="InterPro" id="IPR013221">
    <property type="entry name" value="Mur_ligase_cen"/>
</dbReference>
<comment type="caution">
    <text evidence="6">The sequence shown here is derived from an EMBL/GenBank/DDBJ whole genome shotgun (WGS) entry which is preliminary data.</text>
</comment>
<organism evidence="6 7">
    <name type="scientific">Sporosarcina saromensis</name>
    <dbReference type="NCBI Taxonomy" id="359365"/>
    <lineage>
        <taxon>Bacteria</taxon>
        <taxon>Bacillati</taxon>
        <taxon>Bacillota</taxon>
        <taxon>Bacilli</taxon>
        <taxon>Bacillales</taxon>
        <taxon>Caryophanaceae</taxon>
        <taxon>Sporosarcina</taxon>
    </lineage>
</organism>
<name>A0ABU4GCU0_9BACL</name>
<evidence type="ECO:0000259" key="4">
    <source>
        <dbReference type="Pfam" id="PF02875"/>
    </source>
</evidence>
<protein>
    <submittedName>
        <fullName evidence="6">Mur ligase family protein</fullName>
    </submittedName>
</protein>
<gene>
    <name evidence="6" type="ORF">QT711_16550</name>
</gene>
<dbReference type="Pfam" id="PF08245">
    <property type="entry name" value="Mur_ligase_M"/>
    <property type="match status" value="1"/>
</dbReference>
<dbReference type="Gene3D" id="3.90.190.20">
    <property type="entry name" value="Mur ligase, C-terminal domain"/>
    <property type="match status" value="1"/>
</dbReference>
<sequence length="463" mass="51607">MKPLSIRYIRKLITGTVLQGSEELLIQHGAYRLKQVRQRNTILFIKRKIVDWERLKPFFPIAIVTDKPLKTAYKEVTIVKVDDVDVAYWKFVRNYRSMMNIPIIAVTGTSGKTTTKEMIYHLLSGHLSVAHTNSTNNSRTAHLMHLLSIDEETEAAVFETAVGAPGDLTNAAAYLQPTIGIITNIGEHHLNYCKTIEGYIAAKGEMRKALEPDGLLIVNADDANTRRLELEKFKGTLLTFGIKNRSDFRAEDLAYSKNGMYMTVLHQGKRYRMYVPGLGEHQVYNALAAIAAVSLVGMDMSSIAERLRTYEPMNKQVQVLQGMNQSTIIDDTWSITTTSLGAALKVLQAIGKEKKKIAVIGTITDLGSWGYIIHEQAGKMLATSGIDVLITVGEHARIMADVAKRMHSVPEVHACSNHHSAYLLLKERMNKGTITLIKGDMYSESIKELAQLIRKDDAGQPPI</sequence>
<dbReference type="InterPro" id="IPR036615">
    <property type="entry name" value="Mur_ligase_C_dom_sf"/>
</dbReference>
<dbReference type="InterPro" id="IPR004101">
    <property type="entry name" value="Mur_ligase_C"/>
</dbReference>
<accession>A0ABU4GCU0</accession>
<evidence type="ECO:0000256" key="1">
    <source>
        <dbReference type="ARBA" id="ARBA00022598"/>
    </source>
</evidence>
<dbReference type="EMBL" id="JAUBDI010000022">
    <property type="protein sequence ID" value="MDW0114808.1"/>
    <property type="molecule type" value="Genomic_DNA"/>
</dbReference>
<dbReference type="PANTHER" id="PTHR43024">
    <property type="entry name" value="UDP-N-ACETYLMURAMOYL-TRIPEPTIDE--D-ALANYL-D-ALANINE LIGASE"/>
    <property type="match status" value="1"/>
</dbReference>
<dbReference type="Proteomes" id="UP001282284">
    <property type="component" value="Unassembled WGS sequence"/>
</dbReference>
<keyword evidence="1 6" id="KW-0436">Ligase</keyword>
<evidence type="ECO:0000256" key="2">
    <source>
        <dbReference type="ARBA" id="ARBA00022741"/>
    </source>
</evidence>
<evidence type="ECO:0000313" key="6">
    <source>
        <dbReference type="EMBL" id="MDW0114808.1"/>
    </source>
</evidence>
<feature type="domain" description="Mur ligase central" evidence="5">
    <location>
        <begin position="106"/>
        <end position="293"/>
    </location>
</feature>
<evidence type="ECO:0000256" key="3">
    <source>
        <dbReference type="ARBA" id="ARBA00022840"/>
    </source>
</evidence>
<dbReference type="PANTHER" id="PTHR43024:SF1">
    <property type="entry name" value="UDP-N-ACETYLMURAMOYL-TRIPEPTIDE--D-ALANYL-D-ALANINE LIGASE"/>
    <property type="match status" value="1"/>
</dbReference>
<keyword evidence="2" id="KW-0547">Nucleotide-binding</keyword>
<dbReference type="SUPFAM" id="SSF53623">
    <property type="entry name" value="MurD-like peptide ligases, catalytic domain"/>
    <property type="match status" value="1"/>
</dbReference>
<dbReference type="InterPro" id="IPR036565">
    <property type="entry name" value="Mur-like_cat_sf"/>
</dbReference>
<dbReference type="SUPFAM" id="SSF53244">
    <property type="entry name" value="MurD-like peptide ligases, peptide-binding domain"/>
    <property type="match status" value="1"/>
</dbReference>
<feature type="domain" description="Mur ligase C-terminal" evidence="4">
    <location>
        <begin position="318"/>
        <end position="439"/>
    </location>
</feature>
<evidence type="ECO:0000259" key="5">
    <source>
        <dbReference type="Pfam" id="PF08245"/>
    </source>
</evidence>
<dbReference type="RefSeq" id="WP_317946121.1">
    <property type="nucleotide sequence ID" value="NZ_JAUBDI010000022.1"/>
</dbReference>